<dbReference type="Pfam" id="PF01255">
    <property type="entry name" value="Prenyltransf"/>
    <property type="match status" value="1"/>
</dbReference>
<evidence type="ECO:0000256" key="5">
    <source>
        <dbReference type="RuleBase" id="RU363018"/>
    </source>
</evidence>
<protein>
    <recommendedName>
        <fullName evidence="5">Alkyl transferase</fullName>
        <ecNumber evidence="5">2.5.1.-</ecNumber>
    </recommendedName>
</protein>
<dbReference type="NCBIfam" id="TIGR00055">
    <property type="entry name" value="uppS"/>
    <property type="match status" value="1"/>
</dbReference>
<proteinExistence type="inferred from homology"/>
<keyword evidence="2 5" id="KW-0808">Transferase</keyword>
<dbReference type="GO" id="GO:0016094">
    <property type="term" value="P:polyprenol biosynthetic process"/>
    <property type="evidence" value="ECO:0007669"/>
    <property type="project" value="TreeGrafter"/>
</dbReference>
<dbReference type="InterPro" id="IPR001441">
    <property type="entry name" value="UPP_synth-like"/>
</dbReference>
<dbReference type="FunFam" id="3.40.1180.10:FF:000005">
    <property type="entry name" value="Alkyl transferase"/>
    <property type="match status" value="1"/>
</dbReference>
<dbReference type="GO" id="GO:1904423">
    <property type="term" value="C:dehydrodolichyl diphosphate synthase complex"/>
    <property type="evidence" value="ECO:0007669"/>
    <property type="project" value="TreeGrafter"/>
</dbReference>
<dbReference type="CDD" id="cd00475">
    <property type="entry name" value="Cis_IPPS"/>
    <property type="match status" value="1"/>
</dbReference>
<dbReference type="SUPFAM" id="SSF64005">
    <property type="entry name" value="Undecaprenyl diphosphate synthase"/>
    <property type="match status" value="1"/>
</dbReference>
<comment type="catalytic activity">
    <reaction evidence="4">
        <text>n isopentenyl diphosphate + (2E,6E)-farnesyl diphosphate = a di-trans,poly-cis-polyprenyl diphosphate + n diphosphate</text>
        <dbReference type="Rhea" id="RHEA:53008"/>
        <dbReference type="Rhea" id="RHEA-COMP:19494"/>
        <dbReference type="ChEBI" id="CHEBI:33019"/>
        <dbReference type="ChEBI" id="CHEBI:128769"/>
        <dbReference type="ChEBI" id="CHEBI:136960"/>
        <dbReference type="ChEBI" id="CHEBI:175763"/>
        <dbReference type="EC" id="2.5.1.87"/>
    </reaction>
</comment>
<dbReference type="EC" id="2.5.1.-" evidence="5"/>
<dbReference type="HAMAP" id="MF_01139">
    <property type="entry name" value="ISPT"/>
    <property type="match status" value="1"/>
</dbReference>
<dbReference type="AlphaFoldDB" id="A0A6M2DZ34"/>
<evidence type="ECO:0000256" key="2">
    <source>
        <dbReference type="ARBA" id="ARBA00022679"/>
    </source>
</evidence>
<dbReference type="Gene3D" id="3.40.1180.10">
    <property type="entry name" value="Decaprenyl diphosphate synthase-like"/>
    <property type="match status" value="1"/>
</dbReference>
<dbReference type="PANTHER" id="PTHR10291:SF43">
    <property type="entry name" value="DEHYDRODOLICHYL DIPHOSPHATE SYNTHASE COMPLEX SUBUNIT DHDDS"/>
    <property type="match status" value="1"/>
</dbReference>
<dbReference type="PROSITE" id="PS01066">
    <property type="entry name" value="UPP_SYNTHASE"/>
    <property type="match status" value="1"/>
</dbReference>
<dbReference type="GO" id="GO:0045547">
    <property type="term" value="F:ditrans,polycis-polyprenyl diphosphate synthase [(2E,6E)-farnesyl diphosphate specific] activity"/>
    <property type="evidence" value="ECO:0007669"/>
    <property type="project" value="UniProtKB-EC"/>
</dbReference>
<evidence type="ECO:0000256" key="3">
    <source>
        <dbReference type="ARBA" id="ARBA00022842"/>
    </source>
</evidence>
<evidence type="ECO:0000256" key="1">
    <source>
        <dbReference type="ARBA" id="ARBA00005432"/>
    </source>
</evidence>
<keyword evidence="3" id="KW-0460">Magnesium</keyword>
<dbReference type="InterPro" id="IPR036424">
    <property type="entry name" value="UPP_synth-like_sf"/>
</dbReference>
<accession>A0A6M2DZ34</accession>
<dbReference type="GO" id="GO:0005783">
    <property type="term" value="C:endoplasmic reticulum"/>
    <property type="evidence" value="ECO:0007669"/>
    <property type="project" value="TreeGrafter"/>
</dbReference>
<dbReference type="EMBL" id="GIIL01006111">
    <property type="protein sequence ID" value="NOV49837.1"/>
    <property type="molecule type" value="Transcribed_RNA"/>
</dbReference>
<evidence type="ECO:0000313" key="6">
    <source>
        <dbReference type="EMBL" id="NOV49837.1"/>
    </source>
</evidence>
<organism evidence="6">
    <name type="scientific">Xenopsylla cheopis</name>
    <name type="common">Oriental rat flea</name>
    <name type="synonym">Pulex cheopis</name>
    <dbReference type="NCBI Taxonomy" id="163159"/>
    <lineage>
        <taxon>Eukaryota</taxon>
        <taxon>Metazoa</taxon>
        <taxon>Ecdysozoa</taxon>
        <taxon>Arthropoda</taxon>
        <taxon>Hexapoda</taxon>
        <taxon>Insecta</taxon>
        <taxon>Pterygota</taxon>
        <taxon>Neoptera</taxon>
        <taxon>Endopterygota</taxon>
        <taxon>Siphonaptera</taxon>
        <taxon>Pulicidae</taxon>
        <taxon>Xenopsyllinae</taxon>
        <taxon>Xenopsylla</taxon>
    </lineage>
</organism>
<dbReference type="InterPro" id="IPR018520">
    <property type="entry name" value="UPP_synth-like_CS"/>
</dbReference>
<name>A0A6M2DZ34_XENCH</name>
<reference evidence="6" key="1">
    <citation type="submission" date="2020-03" db="EMBL/GenBank/DDBJ databases">
        <title>Transcriptomic Profiling of the Digestive Tract of the Rat Flea, Xenopsylla cheopis, Following Blood Feeding and Infection with Yersinia pestis.</title>
        <authorList>
            <person name="Bland D.M."/>
            <person name="Martens C.A."/>
            <person name="Virtaneva K."/>
            <person name="Kanakabandi K."/>
            <person name="Long D."/>
            <person name="Rosenke R."/>
            <person name="Saturday G.A."/>
            <person name="Hoyt F.H."/>
            <person name="Bruno D.P."/>
            <person name="Ribeiro J.M.C."/>
            <person name="Hinnebusch J."/>
        </authorList>
    </citation>
    <scope>NUCLEOTIDE SEQUENCE</scope>
</reference>
<dbReference type="PANTHER" id="PTHR10291">
    <property type="entry name" value="DEHYDRODOLICHYL DIPHOSPHATE SYNTHASE FAMILY MEMBER"/>
    <property type="match status" value="1"/>
</dbReference>
<evidence type="ECO:0000256" key="4">
    <source>
        <dbReference type="ARBA" id="ARBA00047353"/>
    </source>
</evidence>
<sequence>MSLLRVQPLTWFERFLINVIKCGPIPKHIAFIMDGNRRFSSKNNIPISEAHYLGFDKLTETLQWCSEMGVKEVTVYAFSIGNFKRSKKEVEILMNLAIEKFHGLLQHEIELRKRGIHIRIIGNLNLLPDDLQRLMAKLMLVTKDNNEVFVNFACAYTSTDEITTVVENIVEATGNKVITPDCIDENLISKSLYTSEGPDPDLLIRTSGELRLSDFLLWQTSSSCIYFTKVLWPELNFWNFLSCILYYQRSYATIENVKMEQKQILTKNCPTNSRQVNTFLNQLEVARQKQLQSLAGLL</sequence>
<comment type="similarity">
    <text evidence="1 5">Belongs to the UPP synthase family.</text>
</comment>